<accession>A0ABY6LZD3</accession>
<sequence>MIVNILPSLGHTGCHPKAYKKPSCTLVTSAFKRTLRRRSHPSSGRLRVRSFQKLSSHRPQCLDGSLPLVYYKLPFILKRLQLPLRLAFAMTIKKDQGQTFARVGLLL</sequence>
<keyword evidence="2" id="KW-1185">Reference proteome</keyword>
<proteinExistence type="predicted"/>
<name>A0ABY6LZD3_9ARAC</name>
<reference evidence="1 2" key="1">
    <citation type="submission" date="2022-03" db="EMBL/GenBank/DDBJ databases">
        <title>A chromosomal length assembly of Cordylochernes scorpioides.</title>
        <authorList>
            <person name="Zeh D."/>
            <person name="Zeh J."/>
        </authorList>
    </citation>
    <scope>NUCLEOTIDE SEQUENCE [LARGE SCALE GENOMIC DNA]</scope>
    <source>
        <strain evidence="1">IN4F17</strain>
        <tissue evidence="1">Whole Body</tissue>
    </source>
</reference>
<evidence type="ECO:0000313" key="1">
    <source>
        <dbReference type="EMBL" id="UYV85175.1"/>
    </source>
</evidence>
<protein>
    <submittedName>
        <fullName evidence="1">Uncharacterized protein</fullName>
    </submittedName>
</protein>
<evidence type="ECO:0000313" key="2">
    <source>
        <dbReference type="Proteomes" id="UP001235939"/>
    </source>
</evidence>
<organism evidence="1 2">
    <name type="scientific">Cordylochernes scorpioides</name>
    <dbReference type="NCBI Taxonomy" id="51811"/>
    <lineage>
        <taxon>Eukaryota</taxon>
        <taxon>Metazoa</taxon>
        <taxon>Ecdysozoa</taxon>
        <taxon>Arthropoda</taxon>
        <taxon>Chelicerata</taxon>
        <taxon>Arachnida</taxon>
        <taxon>Pseudoscorpiones</taxon>
        <taxon>Cheliferoidea</taxon>
        <taxon>Chernetidae</taxon>
        <taxon>Cordylochernes</taxon>
    </lineage>
</organism>
<dbReference type="EMBL" id="CP092886">
    <property type="protein sequence ID" value="UYV85175.1"/>
    <property type="molecule type" value="Genomic_DNA"/>
</dbReference>
<dbReference type="Proteomes" id="UP001235939">
    <property type="component" value="Chromosome X"/>
</dbReference>
<gene>
    <name evidence="1" type="ORF">LAZ67_X004814</name>
</gene>